<sequence length="290" mass="32617">MRSLVVSAFIFLIALPAAAQMACGGAFLDTRSSHFESLSRKSRVTETQIYQAAKADILGDRSLSVKAKMAAADFFNILHLNRDYRRELTIEIQRRDYKSALEKMGVQIKMDPMTLLRHNAHYFRLMFSLGANAGLNYLSYQYLGSAGFIVSVPHFKFFRPEKIPDGVLMEVLTQPEGGPLTKAYINARVRHGADVIISSLNSYIFVGLLSWLTVFHHQVITDPTAYMENQARMSASAMTRAAYDQNIKTISGLEVKLLEFQKTGQSEKAEKALLLIENIKKQNLEIINTN</sequence>
<dbReference type="HOGENOM" id="CLU_958660_0_0_7"/>
<evidence type="ECO:0000256" key="1">
    <source>
        <dbReference type="SAM" id="SignalP"/>
    </source>
</evidence>
<dbReference type="RefSeq" id="WP_011163856.1">
    <property type="nucleotide sequence ID" value="NC_005363.1"/>
</dbReference>
<dbReference type="STRING" id="264462.Bd1362"/>
<evidence type="ECO:0008006" key="4">
    <source>
        <dbReference type="Google" id="ProtNLM"/>
    </source>
</evidence>
<dbReference type="Proteomes" id="UP000008080">
    <property type="component" value="Chromosome"/>
</dbReference>
<accession>Q6MN98</accession>
<gene>
    <name evidence="2" type="ordered locus">Bd1362</name>
</gene>
<evidence type="ECO:0000313" key="3">
    <source>
        <dbReference type="Proteomes" id="UP000008080"/>
    </source>
</evidence>
<dbReference type="GeneID" id="93012378"/>
<protein>
    <recommendedName>
        <fullName evidence="4">Lipoprotein</fullName>
    </recommendedName>
</protein>
<organism evidence="2 3">
    <name type="scientific">Bdellovibrio bacteriovorus (strain ATCC 15356 / DSM 50701 / NCIMB 9529 / HD100)</name>
    <dbReference type="NCBI Taxonomy" id="264462"/>
    <lineage>
        <taxon>Bacteria</taxon>
        <taxon>Pseudomonadati</taxon>
        <taxon>Bdellovibrionota</taxon>
        <taxon>Bdellovibrionia</taxon>
        <taxon>Bdellovibrionales</taxon>
        <taxon>Pseudobdellovibrionaceae</taxon>
        <taxon>Bdellovibrio</taxon>
    </lineage>
</organism>
<feature type="chain" id="PRO_5004278386" description="Lipoprotein" evidence="1">
    <location>
        <begin position="20"/>
        <end position="290"/>
    </location>
</feature>
<keyword evidence="3" id="KW-1185">Reference proteome</keyword>
<name>Q6MN98_BDEBA</name>
<evidence type="ECO:0000313" key="2">
    <source>
        <dbReference type="EMBL" id="CAE79254.1"/>
    </source>
</evidence>
<dbReference type="AlphaFoldDB" id="Q6MN98"/>
<dbReference type="EMBL" id="BX842649">
    <property type="protein sequence ID" value="CAE79254.1"/>
    <property type="molecule type" value="Genomic_DNA"/>
</dbReference>
<proteinExistence type="predicted"/>
<reference evidence="2 3" key="1">
    <citation type="journal article" date="2004" name="Science">
        <title>A predator unmasked: life cycle of Bdellovibrio bacteriovorus from a genomic perspective.</title>
        <authorList>
            <person name="Rendulic S."/>
            <person name="Jagtap P."/>
            <person name="Rosinus A."/>
            <person name="Eppinger M."/>
            <person name="Baar C."/>
            <person name="Lanz C."/>
            <person name="Keller H."/>
            <person name="Lambert C."/>
            <person name="Evans K.J."/>
            <person name="Goesmann A."/>
            <person name="Meyer F."/>
            <person name="Sockett R.E."/>
            <person name="Schuster S.C."/>
        </authorList>
    </citation>
    <scope>NUCLEOTIDE SEQUENCE [LARGE SCALE GENOMIC DNA]</scope>
    <source>
        <strain evidence="3">ATCC 15356 / DSM 50701 / NCIMB 9529 / HD100</strain>
    </source>
</reference>
<dbReference type="KEGG" id="bba:Bd1362"/>
<feature type="signal peptide" evidence="1">
    <location>
        <begin position="1"/>
        <end position="19"/>
    </location>
</feature>
<keyword evidence="1" id="KW-0732">Signal</keyword>